<feature type="domain" description="Transposase IS110-like N-terminal" evidence="2">
    <location>
        <begin position="7"/>
        <end position="83"/>
    </location>
</feature>
<dbReference type="AlphaFoldDB" id="A0A8J3I4P6"/>
<dbReference type="GO" id="GO:0004803">
    <property type="term" value="F:transposase activity"/>
    <property type="evidence" value="ECO:0007669"/>
    <property type="project" value="InterPro"/>
</dbReference>
<sequence length="371" mass="41613">MQSRPAGMLKTDKRDALMLANTLYNQLELGVQVPNKMQLVRRLVPPTQAAAQLKGLIRHRYELVRESTQCKNKLTAICDELFPEFTRAIKDPNSWIALVLREQFPTPQVLATASFTVLQQLRGGASSVSDLKLQGLQRLAAESIGIKDLIRLRGLVLEQGQLIKELRLLREHISQLESEIVTIVEQAREDQILLSSPGFGPITAATVIAAIGSIHNFPSASTLKSYFGWAPVVAQSGSTLDSSYLTPGGTRTMTHIMFLAVMQVIRLHNNEWGRLYERLVKARYPFDERTQSYTGKTRVIGRVAGQMIEAIYALLKRDAELARAVPQGQEPPPPLLYDPEVYQRHRQGHYRPLKSMPHPNMITIIHPSSLE</sequence>
<dbReference type="InterPro" id="IPR003346">
    <property type="entry name" value="Transposase_20"/>
</dbReference>
<dbReference type="EMBL" id="BNJF01000003">
    <property type="protein sequence ID" value="GHO47446.1"/>
    <property type="molecule type" value="Genomic_DNA"/>
</dbReference>
<dbReference type="Pfam" id="PF01548">
    <property type="entry name" value="DEDD_Tnp_IS110"/>
    <property type="match status" value="1"/>
</dbReference>
<keyword evidence="5" id="KW-1185">Reference proteome</keyword>
<evidence type="ECO:0000259" key="2">
    <source>
        <dbReference type="Pfam" id="PF01548"/>
    </source>
</evidence>
<dbReference type="GO" id="GO:0003677">
    <property type="term" value="F:DNA binding"/>
    <property type="evidence" value="ECO:0007669"/>
    <property type="project" value="InterPro"/>
</dbReference>
<dbReference type="Pfam" id="PF02371">
    <property type="entry name" value="Transposase_20"/>
    <property type="match status" value="1"/>
</dbReference>
<comment type="caution">
    <text evidence="4">The sequence shown here is derived from an EMBL/GenBank/DDBJ whole genome shotgun (WGS) entry which is preliminary data.</text>
</comment>
<protein>
    <recommendedName>
        <fullName evidence="6">Transposase</fullName>
    </recommendedName>
</protein>
<evidence type="ECO:0000313" key="4">
    <source>
        <dbReference type="EMBL" id="GHO47446.1"/>
    </source>
</evidence>
<name>A0A8J3I4P6_9CHLR</name>
<accession>A0A8J3I4P6</accession>
<reference evidence="4" key="1">
    <citation type="submission" date="2020-10" db="EMBL/GenBank/DDBJ databases">
        <title>Taxonomic study of unclassified bacteria belonging to the class Ktedonobacteria.</title>
        <authorList>
            <person name="Yabe S."/>
            <person name="Wang C.M."/>
            <person name="Zheng Y."/>
            <person name="Sakai Y."/>
            <person name="Cavaletti L."/>
            <person name="Monciardini P."/>
            <person name="Donadio S."/>
        </authorList>
    </citation>
    <scope>NUCLEOTIDE SEQUENCE</scope>
    <source>
        <strain evidence="4">SOSP1-1</strain>
    </source>
</reference>
<dbReference type="Proteomes" id="UP000612362">
    <property type="component" value="Unassembled WGS sequence"/>
</dbReference>
<dbReference type="PANTHER" id="PTHR33055">
    <property type="entry name" value="TRANSPOSASE FOR INSERTION SEQUENCE ELEMENT IS1111A"/>
    <property type="match status" value="1"/>
</dbReference>
<feature type="coiled-coil region" evidence="1">
    <location>
        <begin position="159"/>
        <end position="186"/>
    </location>
</feature>
<dbReference type="GO" id="GO:0006313">
    <property type="term" value="P:DNA transposition"/>
    <property type="evidence" value="ECO:0007669"/>
    <property type="project" value="InterPro"/>
</dbReference>
<organism evidence="4 5">
    <name type="scientific">Ktedonospora formicarum</name>
    <dbReference type="NCBI Taxonomy" id="2778364"/>
    <lineage>
        <taxon>Bacteria</taxon>
        <taxon>Bacillati</taxon>
        <taxon>Chloroflexota</taxon>
        <taxon>Ktedonobacteria</taxon>
        <taxon>Ktedonobacterales</taxon>
        <taxon>Ktedonobacteraceae</taxon>
        <taxon>Ktedonospora</taxon>
    </lineage>
</organism>
<proteinExistence type="predicted"/>
<keyword evidence="1" id="KW-0175">Coiled coil</keyword>
<evidence type="ECO:0000256" key="1">
    <source>
        <dbReference type="SAM" id="Coils"/>
    </source>
</evidence>
<evidence type="ECO:0008006" key="6">
    <source>
        <dbReference type="Google" id="ProtNLM"/>
    </source>
</evidence>
<dbReference type="PANTHER" id="PTHR33055:SF13">
    <property type="entry name" value="TRANSPOSASE"/>
    <property type="match status" value="1"/>
</dbReference>
<evidence type="ECO:0000313" key="5">
    <source>
        <dbReference type="Proteomes" id="UP000612362"/>
    </source>
</evidence>
<dbReference type="InterPro" id="IPR002525">
    <property type="entry name" value="Transp_IS110-like_N"/>
</dbReference>
<feature type="domain" description="Transposase IS116/IS110/IS902 C-terminal" evidence="3">
    <location>
        <begin position="191"/>
        <end position="276"/>
    </location>
</feature>
<gene>
    <name evidence="4" type="ORF">KSX_56090</name>
</gene>
<dbReference type="InterPro" id="IPR047650">
    <property type="entry name" value="Transpos_IS110"/>
</dbReference>
<evidence type="ECO:0000259" key="3">
    <source>
        <dbReference type="Pfam" id="PF02371"/>
    </source>
</evidence>